<feature type="transmembrane region" description="Helical" evidence="5">
    <location>
        <begin position="158"/>
        <end position="181"/>
    </location>
</feature>
<evidence type="ECO:0000256" key="5">
    <source>
        <dbReference type="SAM" id="Phobius"/>
    </source>
</evidence>
<keyword evidence="3 5" id="KW-1133">Transmembrane helix</keyword>
<dbReference type="Proteomes" id="UP000549394">
    <property type="component" value="Unassembled WGS sequence"/>
</dbReference>
<sequence>MFRNDILWTNRKQATLDQHVVIYEENNYDCKPNCYHFYILVSLRSLLWTFLSISAAILVVSSTLTPDWLIAPPSALSVGSNTSGSKTVWKRQTIGLIFQCSAKVQFDKLLEICKPVHANVNWAWKSCILLLGASSLLLTVTAISSVISICVKSICRKSIFTLTGLVQSIAGLLLVVGIVLFPAGWGSDANTKICGDGVSPFYVGACQLGWASYAIGLATIIIFGAAALSMYADSSTSTDQAEREILNGHRCICLI</sequence>
<dbReference type="EMBL" id="CAJFCJ010000004">
    <property type="protein sequence ID" value="CAD5113993.1"/>
    <property type="molecule type" value="Genomic_DNA"/>
</dbReference>
<evidence type="ECO:0000256" key="2">
    <source>
        <dbReference type="ARBA" id="ARBA00022692"/>
    </source>
</evidence>
<dbReference type="InterPro" id="IPR019372">
    <property type="entry name" value="LHFPL"/>
</dbReference>
<feature type="transmembrane region" description="Helical" evidence="5">
    <location>
        <begin position="210"/>
        <end position="232"/>
    </location>
</feature>
<name>A0A7I8VFC5_9ANNE</name>
<dbReference type="Gene3D" id="1.20.140.150">
    <property type="match status" value="1"/>
</dbReference>
<keyword evidence="2 5" id="KW-0812">Transmembrane</keyword>
<dbReference type="PANTHER" id="PTHR12489">
    <property type="entry name" value="LIPOMA HMGIC FUSION PARTNER-LIKE PROTEIN"/>
    <property type="match status" value="1"/>
</dbReference>
<comment type="subcellular location">
    <subcellularLocation>
        <location evidence="1">Membrane</location>
        <topology evidence="1">Multi-pass membrane protein</topology>
    </subcellularLocation>
</comment>
<evidence type="ECO:0000256" key="1">
    <source>
        <dbReference type="ARBA" id="ARBA00004141"/>
    </source>
</evidence>
<proteinExistence type="predicted"/>
<accession>A0A7I8VFC5</accession>
<evidence type="ECO:0000256" key="3">
    <source>
        <dbReference type="ARBA" id="ARBA00022989"/>
    </source>
</evidence>
<evidence type="ECO:0000313" key="6">
    <source>
        <dbReference type="EMBL" id="CAD5113993.1"/>
    </source>
</evidence>
<reference evidence="6 7" key="1">
    <citation type="submission" date="2020-08" db="EMBL/GenBank/DDBJ databases">
        <authorList>
            <person name="Hejnol A."/>
        </authorList>
    </citation>
    <scope>NUCLEOTIDE SEQUENCE [LARGE SCALE GENOMIC DNA]</scope>
</reference>
<feature type="transmembrane region" description="Helical" evidence="5">
    <location>
        <begin position="128"/>
        <end position="151"/>
    </location>
</feature>
<dbReference type="Pfam" id="PF10242">
    <property type="entry name" value="L_HMGIC_fpl"/>
    <property type="match status" value="1"/>
</dbReference>
<protein>
    <submittedName>
        <fullName evidence="6">DgyrCDS3157</fullName>
    </submittedName>
</protein>
<dbReference type="GO" id="GO:0016020">
    <property type="term" value="C:membrane"/>
    <property type="evidence" value="ECO:0007669"/>
    <property type="project" value="UniProtKB-SubCell"/>
</dbReference>
<keyword evidence="4 5" id="KW-0472">Membrane</keyword>
<evidence type="ECO:0000313" key="7">
    <source>
        <dbReference type="Proteomes" id="UP000549394"/>
    </source>
</evidence>
<gene>
    <name evidence="6" type="ORF">DGYR_LOCUS2886</name>
</gene>
<dbReference type="AlphaFoldDB" id="A0A7I8VFC5"/>
<dbReference type="PANTHER" id="PTHR12489:SF19">
    <property type="entry name" value="LHFPL TETRASPAN SUBFAMILY MEMBER 2 PROTEIN"/>
    <property type="match status" value="1"/>
</dbReference>
<dbReference type="OrthoDB" id="10048434at2759"/>
<organism evidence="6 7">
    <name type="scientific">Dimorphilus gyrociliatus</name>
    <dbReference type="NCBI Taxonomy" id="2664684"/>
    <lineage>
        <taxon>Eukaryota</taxon>
        <taxon>Metazoa</taxon>
        <taxon>Spiralia</taxon>
        <taxon>Lophotrochozoa</taxon>
        <taxon>Annelida</taxon>
        <taxon>Polychaeta</taxon>
        <taxon>Polychaeta incertae sedis</taxon>
        <taxon>Dinophilidae</taxon>
        <taxon>Dimorphilus</taxon>
    </lineage>
</organism>
<evidence type="ECO:0000256" key="4">
    <source>
        <dbReference type="ARBA" id="ARBA00023136"/>
    </source>
</evidence>
<comment type="caution">
    <text evidence="6">The sequence shown here is derived from an EMBL/GenBank/DDBJ whole genome shotgun (WGS) entry which is preliminary data.</text>
</comment>
<feature type="transmembrane region" description="Helical" evidence="5">
    <location>
        <begin position="46"/>
        <end position="64"/>
    </location>
</feature>
<keyword evidence="7" id="KW-1185">Reference proteome</keyword>